<dbReference type="Proteomes" id="UP001596549">
    <property type="component" value="Unassembled WGS sequence"/>
</dbReference>
<dbReference type="InterPro" id="IPR015797">
    <property type="entry name" value="NUDIX_hydrolase-like_dom_sf"/>
</dbReference>
<dbReference type="PANTHER" id="PTHR43046">
    <property type="entry name" value="GDP-MANNOSE MANNOSYL HYDROLASE"/>
    <property type="match status" value="1"/>
</dbReference>
<dbReference type="PANTHER" id="PTHR43046:SF2">
    <property type="entry name" value="8-OXO-DGTP DIPHOSPHATASE-RELATED"/>
    <property type="match status" value="1"/>
</dbReference>
<dbReference type="PRINTS" id="PR00502">
    <property type="entry name" value="NUDIXFAMILY"/>
</dbReference>
<dbReference type="RefSeq" id="WP_379748459.1">
    <property type="nucleotide sequence ID" value="NZ_JBHTCP010000013.1"/>
</dbReference>
<evidence type="ECO:0000256" key="3">
    <source>
        <dbReference type="RuleBase" id="RU003476"/>
    </source>
</evidence>
<comment type="similarity">
    <text evidence="3">Belongs to the Nudix hydrolase family.</text>
</comment>
<keyword evidence="2 3" id="KW-0378">Hydrolase</keyword>
<dbReference type="EMBL" id="JBHTCP010000013">
    <property type="protein sequence ID" value="MFC7371674.1"/>
    <property type="molecule type" value="Genomic_DNA"/>
</dbReference>
<evidence type="ECO:0000259" key="4">
    <source>
        <dbReference type="PROSITE" id="PS51462"/>
    </source>
</evidence>
<dbReference type="PROSITE" id="PS51462">
    <property type="entry name" value="NUDIX"/>
    <property type="match status" value="1"/>
</dbReference>
<dbReference type="InterPro" id="IPR020084">
    <property type="entry name" value="NUDIX_hydrolase_CS"/>
</dbReference>
<dbReference type="PROSITE" id="PS00893">
    <property type="entry name" value="NUDIX_BOX"/>
    <property type="match status" value="1"/>
</dbReference>
<gene>
    <name evidence="5" type="ORF">ACFQPF_08295</name>
</gene>
<dbReference type="Pfam" id="PF00293">
    <property type="entry name" value="NUDIX"/>
    <property type="match status" value="1"/>
</dbReference>
<protein>
    <submittedName>
        <fullName evidence="5">NUDIX hydrolase</fullName>
    </submittedName>
</protein>
<dbReference type="CDD" id="cd04677">
    <property type="entry name" value="NUDIX_Hydrolase"/>
    <property type="match status" value="1"/>
</dbReference>
<evidence type="ECO:0000313" key="6">
    <source>
        <dbReference type="Proteomes" id="UP001596549"/>
    </source>
</evidence>
<evidence type="ECO:0000313" key="5">
    <source>
        <dbReference type="EMBL" id="MFC7371674.1"/>
    </source>
</evidence>
<comment type="caution">
    <text evidence="5">The sequence shown here is derived from an EMBL/GenBank/DDBJ whole genome shotgun (WGS) entry which is preliminary data.</text>
</comment>
<sequence>MDYITYLRSMVGHSKVIMAACGVLVFDNQNRVLLQLRAEEKAWGHPGGFMELGETVTETARREVFEETGLKLGRLDFFGIYSGAQHDRKLANGDEVALIKIMFTCRDYVGSLQGDENETLQLQFFPLSELPPIWKPQHPVFRDLLNGSEGPFFE</sequence>
<name>A0ABW2NMI2_9BACL</name>
<comment type="cofactor">
    <cofactor evidence="1">
        <name>Mg(2+)</name>
        <dbReference type="ChEBI" id="CHEBI:18420"/>
    </cofactor>
</comment>
<evidence type="ECO:0000256" key="2">
    <source>
        <dbReference type="ARBA" id="ARBA00022801"/>
    </source>
</evidence>
<organism evidence="5 6">
    <name type="scientific">Fictibacillus iocasae</name>
    <dbReference type="NCBI Taxonomy" id="2715437"/>
    <lineage>
        <taxon>Bacteria</taxon>
        <taxon>Bacillati</taxon>
        <taxon>Bacillota</taxon>
        <taxon>Bacilli</taxon>
        <taxon>Bacillales</taxon>
        <taxon>Fictibacillaceae</taxon>
        <taxon>Fictibacillus</taxon>
    </lineage>
</organism>
<proteinExistence type="inferred from homology"/>
<reference evidence="6" key="1">
    <citation type="journal article" date="2019" name="Int. J. Syst. Evol. Microbiol.">
        <title>The Global Catalogue of Microorganisms (GCM) 10K type strain sequencing project: providing services to taxonomists for standard genome sequencing and annotation.</title>
        <authorList>
            <consortium name="The Broad Institute Genomics Platform"/>
            <consortium name="The Broad Institute Genome Sequencing Center for Infectious Disease"/>
            <person name="Wu L."/>
            <person name="Ma J."/>
        </authorList>
    </citation>
    <scope>NUCLEOTIDE SEQUENCE [LARGE SCALE GENOMIC DNA]</scope>
    <source>
        <strain evidence="6">NBRC 106396</strain>
    </source>
</reference>
<accession>A0ABW2NMI2</accession>
<dbReference type="SUPFAM" id="SSF55811">
    <property type="entry name" value="Nudix"/>
    <property type="match status" value="1"/>
</dbReference>
<dbReference type="InterPro" id="IPR020476">
    <property type="entry name" value="Nudix_hydrolase"/>
</dbReference>
<keyword evidence="6" id="KW-1185">Reference proteome</keyword>
<dbReference type="Gene3D" id="3.90.79.10">
    <property type="entry name" value="Nucleoside Triphosphate Pyrophosphohydrolase"/>
    <property type="match status" value="1"/>
</dbReference>
<dbReference type="GO" id="GO:0016787">
    <property type="term" value="F:hydrolase activity"/>
    <property type="evidence" value="ECO:0007669"/>
    <property type="project" value="UniProtKB-KW"/>
</dbReference>
<feature type="domain" description="Nudix hydrolase" evidence="4">
    <location>
        <begin position="16"/>
        <end position="149"/>
    </location>
</feature>
<dbReference type="InterPro" id="IPR000086">
    <property type="entry name" value="NUDIX_hydrolase_dom"/>
</dbReference>
<evidence type="ECO:0000256" key="1">
    <source>
        <dbReference type="ARBA" id="ARBA00001946"/>
    </source>
</evidence>